<feature type="region of interest" description="Disordered" evidence="1">
    <location>
        <begin position="68"/>
        <end position="94"/>
    </location>
</feature>
<accession>H1KCI0</accession>
<dbReference type="AlphaFoldDB" id="H1KCI0"/>
<organism evidence="2 3">
    <name type="scientific">Methylorubrum extorquens DSM 13060</name>
    <dbReference type="NCBI Taxonomy" id="882800"/>
    <lineage>
        <taxon>Bacteria</taxon>
        <taxon>Pseudomonadati</taxon>
        <taxon>Pseudomonadota</taxon>
        <taxon>Alphaproteobacteria</taxon>
        <taxon>Hyphomicrobiales</taxon>
        <taxon>Methylobacteriaceae</taxon>
        <taxon>Methylorubrum</taxon>
    </lineage>
</organism>
<evidence type="ECO:0000313" key="2">
    <source>
        <dbReference type="EMBL" id="EHP94804.1"/>
    </source>
</evidence>
<comment type="caution">
    <text evidence="2">The sequence shown here is derived from an EMBL/GenBank/DDBJ whole genome shotgun (WGS) entry which is preliminary data.</text>
</comment>
<protein>
    <submittedName>
        <fullName evidence="2">Uncharacterized protein</fullName>
    </submittedName>
</protein>
<name>H1KCI0_METEX</name>
<dbReference type="Proteomes" id="UP000004382">
    <property type="component" value="Unassembled WGS sequence"/>
</dbReference>
<reference evidence="2 3" key="1">
    <citation type="submission" date="2011-09" db="EMBL/GenBank/DDBJ databases">
        <title>The draft genome of Methylobacterium extorquens DSM 13060.</title>
        <authorList>
            <consortium name="US DOE Joint Genome Institute (JGI-PGF)"/>
            <person name="Lucas S."/>
            <person name="Han J."/>
            <person name="Lapidus A."/>
            <person name="Cheng J.-F."/>
            <person name="Goodwin L."/>
            <person name="Pitluck S."/>
            <person name="Peters L."/>
            <person name="Land M.L."/>
            <person name="Hauser L."/>
            <person name="Koskimaki J."/>
            <person name="Halonen O."/>
            <person name="Pirttila A."/>
            <person name="Frank C."/>
            <person name="Woyke T.J."/>
        </authorList>
    </citation>
    <scope>NUCLEOTIDE SEQUENCE [LARGE SCALE GENOMIC DNA]</scope>
    <source>
        <strain evidence="2 3">DSM 13060</strain>
    </source>
</reference>
<gene>
    <name evidence="2" type="ORF">MetexDRAFT_0342</name>
</gene>
<evidence type="ECO:0000256" key="1">
    <source>
        <dbReference type="SAM" id="MobiDB-lite"/>
    </source>
</evidence>
<dbReference type="EMBL" id="AGJK01000004">
    <property type="protein sequence ID" value="EHP94804.1"/>
    <property type="molecule type" value="Genomic_DNA"/>
</dbReference>
<evidence type="ECO:0000313" key="3">
    <source>
        <dbReference type="Proteomes" id="UP000004382"/>
    </source>
</evidence>
<dbReference type="RefSeq" id="WP_003596491.1">
    <property type="nucleotide sequence ID" value="NZ_AGJK01000004.1"/>
</dbReference>
<sequence>MRLDQLHPPMKVSALYDTGLKTGDIQLYEVLKVGTAKVKLRDEFGREGWVYPDMLHGEISEERYEEIMAESHGPDWRSRRAGGGETAPATGPTP</sequence>
<dbReference type="PATRIC" id="fig|882800.3.peg.322"/>
<proteinExistence type="predicted"/>